<sequence>MNQADKTYLDLCKYILENGTKKEDRTGTGTISIFGYQMRFNLQEGFPLLTTKRVPFKLIVSELLWFLKGDTNVRYLLENNNHIWDEWGFQKWTESDEYKGPDMKNFGLRSQQDEEFNVLYQEQLKIYQDKVLNDDEFAAKFGDLGNVYGKQWRSWEGADGKTYDQIQYIINEIKRNPDSRRLLCNAWSASELDNQQLPPCHYAFQFYVVDGKLSCMFNMRSNDVFLGLPFNIASYAVLTHLIAHECGLKVGELIYTGADVHIYSNHIEQINTQLEREPRKLPTIKLNTEKESIFDFELEDIELVGYNPHGSIKAPVAV</sequence>
<dbReference type="EMBL" id="JRJU01000004">
    <property type="protein sequence ID" value="KHF41134.1"/>
    <property type="molecule type" value="Genomic_DNA"/>
</dbReference>
<dbReference type="RefSeq" id="WP_034626636.1">
    <property type="nucleotide sequence ID" value="NZ_JRJU01000004.1"/>
</dbReference>
<feature type="binding site" description="in other chain" evidence="5">
    <location>
        <position position="231"/>
    </location>
    <ligand>
        <name>dUMP</name>
        <dbReference type="ChEBI" id="CHEBI:246422"/>
        <note>ligand shared between dimeric partners</note>
    </ligand>
</feature>
<feature type="active site" description="Nucleophile" evidence="5">
    <location>
        <position position="200"/>
    </location>
</feature>
<feature type="binding site" description="in other chain" evidence="5">
    <location>
        <position position="25"/>
    </location>
    <ligand>
        <name>dUMP</name>
        <dbReference type="ChEBI" id="CHEBI:246422"/>
        <note>ligand shared between dimeric partners</note>
    </ligand>
</feature>
<evidence type="ECO:0000313" key="8">
    <source>
        <dbReference type="Proteomes" id="UP000030832"/>
    </source>
</evidence>
<comment type="caution">
    <text evidence="7">The sequence shown here is derived from an EMBL/GenBank/DDBJ whole genome shotgun (WGS) entry which is preliminary data.</text>
</comment>
<comment type="subunit">
    <text evidence="5">Homodimer.</text>
</comment>
<dbReference type="Proteomes" id="UP000030832">
    <property type="component" value="Unassembled WGS sequence"/>
</dbReference>
<dbReference type="PANTHER" id="PTHR11548">
    <property type="entry name" value="THYMIDYLATE SYNTHASE 1"/>
    <property type="match status" value="1"/>
</dbReference>
<protein>
    <recommendedName>
        <fullName evidence="1 5">Thymidylate synthase</fullName>
        <shortName evidence="5">TS</shortName>
        <shortName evidence="5">TSase</shortName>
        <ecNumber evidence="1 5">2.1.1.45</ecNumber>
    </recommendedName>
</protein>
<dbReference type="GO" id="GO:0006231">
    <property type="term" value="P:dTMP biosynthetic process"/>
    <property type="evidence" value="ECO:0007669"/>
    <property type="project" value="UniProtKB-UniRule"/>
</dbReference>
<keyword evidence="8" id="KW-1185">Reference proteome</keyword>
<dbReference type="HAMAP" id="MF_00008">
    <property type="entry name" value="Thymidy_synth_bact"/>
    <property type="match status" value="1"/>
</dbReference>
<evidence type="ECO:0000256" key="3">
    <source>
        <dbReference type="ARBA" id="ARBA00022679"/>
    </source>
</evidence>
<dbReference type="NCBIfam" id="NF002496">
    <property type="entry name" value="PRK01827.1-2"/>
    <property type="match status" value="1"/>
</dbReference>
<comment type="subcellular location">
    <subcellularLocation>
        <location evidence="5">Cytoplasm</location>
    </subcellularLocation>
</comment>
<dbReference type="PANTHER" id="PTHR11548:SF9">
    <property type="entry name" value="THYMIDYLATE SYNTHASE"/>
    <property type="match status" value="1"/>
</dbReference>
<dbReference type="EC" id="2.1.1.45" evidence="1 5"/>
<comment type="catalytic activity">
    <reaction evidence="5">
        <text>dUMP + (6R)-5,10-methylene-5,6,7,8-tetrahydrofolate = 7,8-dihydrofolate + dTMP</text>
        <dbReference type="Rhea" id="RHEA:12104"/>
        <dbReference type="ChEBI" id="CHEBI:15636"/>
        <dbReference type="ChEBI" id="CHEBI:57451"/>
        <dbReference type="ChEBI" id="CHEBI:63528"/>
        <dbReference type="ChEBI" id="CHEBI:246422"/>
        <dbReference type="EC" id="2.1.1.45"/>
    </reaction>
</comment>
<dbReference type="PRINTS" id="PR00108">
    <property type="entry name" value="THYMDSNTHASE"/>
</dbReference>
<dbReference type="GO" id="GO:0005829">
    <property type="term" value="C:cytosol"/>
    <property type="evidence" value="ECO:0007669"/>
    <property type="project" value="TreeGrafter"/>
</dbReference>
<dbReference type="InterPro" id="IPR023451">
    <property type="entry name" value="Thymidate_synth/dCMP_Mease_dom"/>
</dbReference>
<dbReference type="CDD" id="cd00351">
    <property type="entry name" value="TS_Pyrimidine_HMase"/>
    <property type="match status" value="1"/>
</dbReference>
<evidence type="ECO:0000313" key="7">
    <source>
        <dbReference type="EMBL" id="KHF41134.1"/>
    </source>
</evidence>
<dbReference type="eggNOG" id="COG0207">
    <property type="taxonomic scope" value="Bacteria"/>
</dbReference>
<dbReference type="AlphaFoldDB" id="A0A0B0IM28"/>
<dbReference type="GO" id="GO:0032259">
    <property type="term" value="P:methylation"/>
    <property type="evidence" value="ECO:0007669"/>
    <property type="project" value="UniProtKB-KW"/>
</dbReference>
<evidence type="ECO:0000259" key="6">
    <source>
        <dbReference type="Pfam" id="PF00303"/>
    </source>
</evidence>
<name>A0A0B0IM28_9BACI</name>
<evidence type="ECO:0000256" key="4">
    <source>
        <dbReference type="ARBA" id="ARBA00022727"/>
    </source>
</evidence>
<keyword evidence="3 5" id="KW-0808">Transferase</keyword>
<feature type="domain" description="Thymidylate synthase/dCMP hydroxymethylase" evidence="6">
    <location>
        <begin position="6"/>
        <end position="318"/>
    </location>
</feature>
<comment type="caution">
    <text evidence="5">Lacks conserved residue(s) required for the propagation of feature annotation.</text>
</comment>
<dbReference type="STRING" id="333138.LQ50_05040"/>
<dbReference type="UniPathway" id="UPA00575"/>
<feature type="binding site" description="in other chain" evidence="5">
    <location>
        <begin position="220"/>
        <end position="223"/>
    </location>
    <ligand>
        <name>dUMP</name>
        <dbReference type="ChEBI" id="CHEBI:246422"/>
        <note>ligand shared between dimeric partners</note>
    </ligand>
</feature>
<proteinExistence type="inferred from homology"/>
<dbReference type="SUPFAM" id="SSF55831">
    <property type="entry name" value="Thymidylate synthase/dCMP hydroxymethylase"/>
    <property type="match status" value="1"/>
</dbReference>
<dbReference type="NCBIfam" id="TIGR03284">
    <property type="entry name" value="thym_sym"/>
    <property type="match status" value="1"/>
</dbReference>
<dbReference type="InterPro" id="IPR045097">
    <property type="entry name" value="Thymidate_synth/dCMP_Mease"/>
</dbReference>
<keyword evidence="4 5" id="KW-0545">Nucleotide biosynthesis</keyword>
<dbReference type="Gene3D" id="3.30.572.10">
    <property type="entry name" value="Thymidylate synthase/dCMP hydroxymethylase domain"/>
    <property type="match status" value="1"/>
</dbReference>
<comment type="pathway">
    <text evidence="5">Pyrimidine metabolism; dTTP biosynthesis.</text>
</comment>
<gene>
    <name evidence="5" type="primary">thyA</name>
    <name evidence="7" type="ORF">LQ50_05040</name>
</gene>
<keyword evidence="5" id="KW-0963">Cytoplasm</keyword>
<evidence type="ECO:0000256" key="1">
    <source>
        <dbReference type="ARBA" id="ARBA00011947"/>
    </source>
</evidence>
<organism evidence="7 8">
    <name type="scientific">Halalkalibacter okhensis</name>
    <dbReference type="NCBI Taxonomy" id="333138"/>
    <lineage>
        <taxon>Bacteria</taxon>
        <taxon>Bacillati</taxon>
        <taxon>Bacillota</taxon>
        <taxon>Bacilli</taxon>
        <taxon>Bacillales</taxon>
        <taxon>Bacillaceae</taxon>
        <taxon>Halalkalibacter</taxon>
    </lineage>
</organism>
<feature type="binding site" evidence="5">
    <location>
        <begin position="180"/>
        <end position="181"/>
    </location>
    <ligand>
        <name>dUMP</name>
        <dbReference type="ChEBI" id="CHEBI:246422"/>
        <note>ligand shared between dimeric partners</note>
    </ligand>
</feature>
<feature type="binding site" evidence="5">
    <location>
        <position position="223"/>
    </location>
    <ligand>
        <name>(6R)-5,10-methylene-5,6,7,8-tetrahydrofolate</name>
        <dbReference type="ChEBI" id="CHEBI:15636"/>
    </ligand>
</feature>
<keyword evidence="2 5" id="KW-0489">Methyltransferase</keyword>
<dbReference type="GO" id="GO:0004799">
    <property type="term" value="F:thymidylate synthase activity"/>
    <property type="evidence" value="ECO:0007669"/>
    <property type="project" value="UniProtKB-UniRule"/>
</dbReference>
<dbReference type="InterPro" id="IPR000398">
    <property type="entry name" value="Thymidylate_synthase"/>
</dbReference>
<evidence type="ECO:0000256" key="5">
    <source>
        <dbReference type="HAMAP-Rule" id="MF_00008"/>
    </source>
</evidence>
<dbReference type="Pfam" id="PF00303">
    <property type="entry name" value="Thymidylat_synt"/>
    <property type="match status" value="1"/>
</dbReference>
<reference evidence="7 8" key="1">
    <citation type="submission" date="2014-09" db="EMBL/GenBank/DDBJ databases">
        <title>Genome sequencing and annotation of Bacillus Okhensis strain Kh10-101T.</title>
        <authorList>
            <person name="Prakash J.S."/>
        </authorList>
    </citation>
    <scope>NUCLEOTIDE SEQUENCE [LARGE SCALE GENOMIC DNA]</scope>
    <source>
        <strain evidence="8">Kh10-101T</strain>
    </source>
</reference>
<comment type="similarity">
    <text evidence="5">Belongs to the thymidylate synthase family. Bacterial-type ThyA subfamily.</text>
</comment>
<feature type="binding site" evidence="5">
    <location>
        <position position="317"/>
    </location>
    <ligand>
        <name>(6R)-5,10-methylene-5,6,7,8-tetrahydrofolate</name>
        <dbReference type="ChEBI" id="CHEBI:15636"/>
    </ligand>
</feature>
<dbReference type="InterPro" id="IPR036926">
    <property type="entry name" value="Thymidate_synth/dCMP_Mease_sf"/>
</dbReference>
<evidence type="ECO:0000256" key="2">
    <source>
        <dbReference type="ARBA" id="ARBA00022603"/>
    </source>
</evidence>
<comment type="function">
    <text evidence="5">Catalyzes the reductive methylation of 2'-deoxyuridine-5'-monophosphate (dUMP) to 2'-deoxythymidine-5'-monophosphate (dTMP) while utilizing 5,10-methylenetetrahydrofolate (mTHF) as the methyl donor and reductant in the reaction, yielding dihydrofolate (DHF) as a by-product. This enzymatic reaction provides an intracellular de novo source of dTMP, an essential precursor for DNA biosynthesis.</text>
</comment>
<dbReference type="OrthoDB" id="9774633at2"/>
<accession>A0A0B0IM28</accession>
<feature type="binding site" description="in other chain" evidence="5">
    <location>
        <begin position="261"/>
        <end position="263"/>
    </location>
    <ligand>
        <name>dUMP</name>
        <dbReference type="ChEBI" id="CHEBI:246422"/>
        <note>ligand shared between dimeric partners</note>
    </ligand>
</feature>
<dbReference type="GO" id="GO:0006235">
    <property type="term" value="P:dTTP biosynthetic process"/>
    <property type="evidence" value="ECO:0007669"/>
    <property type="project" value="UniProtKB-UniRule"/>
</dbReference>